<dbReference type="InterPro" id="IPR029044">
    <property type="entry name" value="Nucleotide-diphossugar_trans"/>
</dbReference>
<keyword evidence="2" id="KW-0808">Transferase</keyword>
<proteinExistence type="predicted"/>
<accession>A0A650EJ91</accession>
<protein>
    <submittedName>
        <fullName evidence="4">Universal stress protein A</fullName>
    </submittedName>
</protein>
<dbReference type="InterPro" id="IPR002495">
    <property type="entry name" value="Glyco_trans_8"/>
</dbReference>
<dbReference type="PANTHER" id="PTHR13778:SF47">
    <property type="entry name" value="LIPOPOLYSACCHARIDE 1,3-GALACTOSYLTRANSFERASE"/>
    <property type="match status" value="1"/>
</dbReference>
<evidence type="ECO:0000256" key="2">
    <source>
        <dbReference type="ARBA" id="ARBA00022679"/>
    </source>
</evidence>
<sequence length="308" mass="36339">MNDINVCLACDDNYSKYAGVVIASVLANAKSASYLHFYILDGGVSQENIDKIMLLKSIKDCEIKFIKVDDSQFEMYKNIKTHQYVTLQTYYRLKLSQILPEVNRIIYMDCDMVVNDDLGELFNTELGDNVIAGVLDIRVYGKKAWKGAKYINAGMVLFDLEKFRKENIEDIFYEYTKENQDKIKTGDQDIINFSLEGRIKIVPDVWNVQSSNFTNRSSYTNIPKIIHFVAKNKPWHFGSFSYHRNFYFKYLQLTPWALSDDEKDYWYRKNQIASLIKYVQYRPFFMFRPKFYQALYCTYLKPLFTEEG</sequence>
<reference evidence="4" key="1">
    <citation type="journal article" date="2020" name="J. ISSAAS">
        <title>Lactobacilli and other gastrointestinal microbiota of Peromyscus leucopus, reservoir host for agents of Lyme disease and other zoonoses in North America.</title>
        <authorList>
            <person name="Milovic A."/>
            <person name="Bassam K."/>
            <person name="Shao H."/>
            <person name="Chatzistamou I."/>
            <person name="Tufts D.M."/>
            <person name="Diuk-Wasser M."/>
            <person name="Barbour A.G."/>
        </authorList>
    </citation>
    <scope>NUCLEOTIDE SEQUENCE</scope>
    <source>
        <strain evidence="4">LL20</strain>
    </source>
</reference>
<evidence type="ECO:0000256" key="1">
    <source>
        <dbReference type="ARBA" id="ARBA00022676"/>
    </source>
</evidence>
<dbReference type="GO" id="GO:0046872">
    <property type="term" value="F:metal ion binding"/>
    <property type="evidence" value="ECO:0007669"/>
    <property type="project" value="UniProtKB-KW"/>
</dbReference>
<evidence type="ECO:0000313" key="4">
    <source>
        <dbReference type="EMBL" id="QGT49780.1"/>
    </source>
</evidence>
<dbReference type="InterPro" id="IPR050748">
    <property type="entry name" value="Glycosyltrans_8_dom-fam"/>
</dbReference>
<dbReference type="SUPFAM" id="SSF53448">
    <property type="entry name" value="Nucleotide-diphospho-sugar transferases"/>
    <property type="match status" value="1"/>
</dbReference>
<organism evidence="4">
    <name type="scientific">uncultured Candidatus Melainabacteria bacterium</name>
    <dbReference type="NCBI Taxonomy" id="2682970"/>
    <lineage>
        <taxon>Bacteria</taxon>
        <taxon>Bacillati</taxon>
        <taxon>Candidatus Melainabacteria</taxon>
        <taxon>environmental samples</taxon>
    </lineage>
</organism>
<evidence type="ECO:0000256" key="3">
    <source>
        <dbReference type="ARBA" id="ARBA00022723"/>
    </source>
</evidence>
<dbReference type="EMBL" id="MN577570">
    <property type="protein sequence ID" value="QGT49780.1"/>
    <property type="molecule type" value="Genomic_DNA"/>
</dbReference>
<dbReference type="Gene3D" id="3.90.550.10">
    <property type="entry name" value="Spore Coat Polysaccharide Biosynthesis Protein SpsA, Chain A"/>
    <property type="match status" value="1"/>
</dbReference>
<dbReference type="PANTHER" id="PTHR13778">
    <property type="entry name" value="GLYCOSYLTRANSFERASE 8 DOMAIN-CONTAINING PROTEIN"/>
    <property type="match status" value="1"/>
</dbReference>
<keyword evidence="1" id="KW-0328">Glycosyltransferase</keyword>
<dbReference type="CDD" id="cd04194">
    <property type="entry name" value="GT8_A4GalT_like"/>
    <property type="match status" value="1"/>
</dbReference>
<dbReference type="Pfam" id="PF01501">
    <property type="entry name" value="Glyco_transf_8"/>
    <property type="match status" value="1"/>
</dbReference>
<gene>
    <name evidence="4" type="primary">gspA-1</name>
    <name evidence="4" type="ORF">Melaina855_1670</name>
</gene>
<name>A0A650EJ91_9BACT</name>
<dbReference type="GO" id="GO:0016757">
    <property type="term" value="F:glycosyltransferase activity"/>
    <property type="evidence" value="ECO:0007669"/>
    <property type="project" value="UniProtKB-KW"/>
</dbReference>
<dbReference type="AlphaFoldDB" id="A0A650EJ91"/>
<keyword evidence="3" id="KW-0479">Metal-binding</keyword>